<evidence type="ECO:0000313" key="2">
    <source>
        <dbReference type="EMBL" id="SFT99361.1"/>
    </source>
</evidence>
<evidence type="ECO:0000313" key="3">
    <source>
        <dbReference type="Proteomes" id="UP000199594"/>
    </source>
</evidence>
<dbReference type="AlphaFoldDB" id="A0A1I7CIU5"/>
<organism evidence="2 3">
    <name type="scientific">Halomonas saccharevitans</name>
    <dbReference type="NCBI Taxonomy" id="416872"/>
    <lineage>
        <taxon>Bacteria</taxon>
        <taxon>Pseudomonadati</taxon>
        <taxon>Pseudomonadota</taxon>
        <taxon>Gammaproteobacteria</taxon>
        <taxon>Oceanospirillales</taxon>
        <taxon>Halomonadaceae</taxon>
        <taxon>Halomonas</taxon>
    </lineage>
</organism>
<protein>
    <recommendedName>
        <fullName evidence="4">ATP-binding protein</fullName>
    </recommendedName>
</protein>
<reference evidence="2 3" key="1">
    <citation type="submission" date="2016-10" db="EMBL/GenBank/DDBJ databases">
        <authorList>
            <person name="de Groot N.N."/>
        </authorList>
    </citation>
    <scope>NUCLEOTIDE SEQUENCE [LARGE SCALE GENOMIC DNA]</scope>
    <source>
        <strain evidence="2 3">CGMCC 1.6493</strain>
    </source>
</reference>
<proteinExistence type="predicted"/>
<name>A0A1I7CIU5_9GAMM</name>
<dbReference type="EMBL" id="FPAQ01000046">
    <property type="protein sequence ID" value="SFT99361.1"/>
    <property type="molecule type" value="Genomic_DNA"/>
</dbReference>
<feature type="compositionally biased region" description="Polar residues" evidence="1">
    <location>
        <begin position="1"/>
        <end position="14"/>
    </location>
</feature>
<evidence type="ECO:0008006" key="4">
    <source>
        <dbReference type="Google" id="ProtNLM"/>
    </source>
</evidence>
<evidence type="ECO:0000256" key="1">
    <source>
        <dbReference type="SAM" id="MobiDB-lite"/>
    </source>
</evidence>
<gene>
    <name evidence="2" type="ORF">SAMN04487956_14619</name>
</gene>
<sequence length="521" mass="58186">MPSLSISCAQNLPRDSQMKMPTGPKKKGADHDAPSITKVILDYALQRYDIGYDKTLAKGFLVEKGKNPKSLYLDSPQLKYELQYSAIETGELLKREQVKEVVDQLQVMCYMKGQEHTVYMRVGQCRNGDVEIDLGDDSDRRVRLCKASGTWDLISAGGQVMMNRSDRMEALPVPSPEGDWRLLLPYLNMDEDLKYLVIGYITYLLAFPRNKDVVFPVLAVNGSQGSGKTIFLNWILRGFIDPSTSGVQRFPSSLHNMAISAQSTYLLLYDNITRISDDLSDDLSAAATNTSFSTRELHTTSNEALFQIHFPVVLGGISGFIRKSDLLSRTLSVRMLPLGEDRASARTFVQDLQRDASAIYGGLLDLAASGLSRIDSITPNTPERVYDFSAWLAAMEEAMGAEGLQEMYSLNHAIAQADAVTDCAPANAIINLACCLDDEVWTGTPTELLAEMCNLIEPEALKQRDWPKNPESLGKKIDHLQGLLHTQKVWVGRTTRGSQRQYEVYRMPGCLWQRDSEEEEE</sequence>
<accession>A0A1I7CIU5</accession>
<feature type="region of interest" description="Disordered" evidence="1">
    <location>
        <begin position="1"/>
        <end position="32"/>
    </location>
</feature>
<dbReference type="Proteomes" id="UP000199594">
    <property type="component" value="Unassembled WGS sequence"/>
</dbReference>